<protein>
    <recommendedName>
        <fullName evidence="1">MATH domain-containing protein</fullName>
    </recommendedName>
</protein>
<dbReference type="CDD" id="cd00121">
    <property type="entry name" value="MATH"/>
    <property type="match status" value="1"/>
</dbReference>
<dbReference type="AlphaFoldDB" id="A0A5J9UK68"/>
<dbReference type="InterPro" id="IPR045005">
    <property type="entry name" value="BPM1-6"/>
</dbReference>
<dbReference type="Pfam" id="PF22486">
    <property type="entry name" value="MATH_2"/>
    <property type="match status" value="1"/>
</dbReference>
<accession>A0A5J9UK68</accession>
<dbReference type="Gramene" id="TVU24193">
    <property type="protein sequence ID" value="TVU24193"/>
    <property type="gene ID" value="EJB05_26605"/>
</dbReference>
<comment type="caution">
    <text evidence="2">The sequence shown here is derived from an EMBL/GenBank/DDBJ whole genome shotgun (WGS) entry which is preliminary data.</text>
</comment>
<dbReference type="GO" id="GO:0016567">
    <property type="term" value="P:protein ubiquitination"/>
    <property type="evidence" value="ECO:0007669"/>
    <property type="project" value="InterPro"/>
</dbReference>
<organism evidence="2 3">
    <name type="scientific">Eragrostis curvula</name>
    <name type="common">weeping love grass</name>
    <dbReference type="NCBI Taxonomy" id="38414"/>
    <lineage>
        <taxon>Eukaryota</taxon>
        <taxon>Viridiplantae</taxon>
        <taxon>Streptophyta</taxon>
        <taxon>Embryophyta</taxon>
        <taxon>Tracheophyta</taxon>
        <taxon>Spermatophyta</taxon>
        <taxon>Magnoliopsida</taxon>
        <taxon>Liliopsida</taxon>
        <taxon>Poales</taxon>
        <taxon>Poaceae</taxon>
        <taxon>PACMAD clade</taxon>
        <taxon>Chloridoideae</taxon>
        <taxon>Eragrostideae</taxon>
        <taxon>Eragrostidinae</taxon>
        <taxon>Eragrostis</taxon>
    </lineage>
</organism>
<sequence length="254" mass="28153">MFRRLLTAVGLSSPDTTATTAVAPEHSASAIVAETVSGSHVLTIHGYSQTKELIRNGQCVRSGAFTVAGHRCVIDYYPNGESPTTSDWVSIYLKLERRSTDVKARVKLGLLDKDGEPVPAYWYPKNPDQVCSYTVDGEGWDTHRFIERKALEASDYLVKEDDYFRVRFDVVVFKEIRTEKRDAETLPAGPAPLSHCRRTWVGISAASSQDGRGLMLLESVQHLGVDQAGPSIYLGITMVSRALLVHRSRSGRRI</sequence>
<dbReference type="EMBL" id="RWGY01000013">
    <property type="protein sequence ID" value="TVU24193.1"/>
    <property type="molecule type" value="Genomic_DNA"/>
</dbReference>
<dbReference type="Proteomes" id="UP000324897">
    <property type="component" value="Chromosome 2"/>
</dbReference>
<name>A0A5J9UK68_9POAL</name>
<dbReference type="SUPFAM" id="SSF49599">
    <property type="entry name" value="TRAF domain-like"/>
    <property type="match status" value="1"/>
</dbReference>
<dbReference type="InterPro" id="IPR008974">
    <property type="entry name" value="TRAF-like"/>
</dbReference>
<feature type="non-terminal residue" evidence="2">
    <location>
        <position position="1"/>
    </location>
</feature>
<dbReference type="PANTHER" id="PTHR26379:SF187">
    <property type="entry name" value="OS07G0655300 PROTEIN"/>
    <property type="match status" value="1"/>
</dbReference>
<dbReference type="InterPro" id="IPR002083">
    <property type="entry name" value="MATH/TRAF_dom"/>
</dbReference>
<dbReference type="Gene3D" id="2.60.210.10">
    <property type="entry name" value="Apoptosis, Tumor Necrosis Factor Receptor Associated Protein 2, Chain A"/>
    <property type="match status" value="1"/>
</dbReference>
<feature type="domain" description="MATH" evidence="1">
    <location>
        <begin position="37"/>
        <end position="170"/>
    </location>
</feature>
<reference evidence="2 3" key="1">
    <citation type="journal article" date="2019" name="Sci. Rep.">
        <title>A high-quality genome of Eragrostis curvula grass provides insights into Poaceae evolution and supports new strategies to enhance forage quality.</title>
        <authorList>
            <person name="Carballo J."/>
            <person name="Santos B.A.C.M."/>
            <person name="Zappacosta D."/>
            <person name="Garbus I."/>
            <person name="Selva J.P."/>
            <person name="Gallo C.A."/>
            <person name="Diaz A."/>
            <person name="Albertini E."/>
            <person name="Caccamo M."/>
            <person name="Echenique V."/>
        </authorList>
    </citation>
    <scope>NUCLEOTIDE SEQUENCE [LARGE SCALE GENOMIC DNA]</scope>
    <source>
        <strain evidence="3">cv. Victoria</strain>
        <tissue evidence="2">Leaf</tissue>
    </source>
</reference>
<dbReference type="OrthoDB" id="662532at2759"/>
<gene>
    <name evidence="2" type="ORF">EJB05_26605</name>
</gene>
<evidence type="ECO:0000313" key="3">
    <source>
        <dbReference type="Proteomes" id="UP000324897"/>
    </source>
</evidence>
<dbReference type="PROSITE" id="PS50144">
    <property type="entry name" value="MATH"/>
    <property type="match status" value="1"/>
</dbReference>
<dbReference type="PANTHER" id="PTHR26379">
    <property type="entry name" value="BTB/POZ AND MATH DOMAIN-CONTAINING PROTEIN 1"/>
    <property type="match status" value="1"/>
</dbReference>
<keyword evidence="3" id="KW-1185">Reference proteome</keyword>
<evidence type="ECO:0000313" key="2">
    <source>
        <dbReference type="EMBL" id="TVU24193.1"/>
    </source>
</evidence>
<evidence type="ECO:0000259" key="1">
    <source>
        <dbReference type="PROSITE" id="PS50144"/>
    </source>
</evidence>
<proteinExistence type="predicted"/>